<name>A0A5J4Q870_9ZZZZ</name>
<dbReference type="Gene3D" id="1.20.1600.10">
    <property type="entry name" value="Outer membrane efflux proteins (OEP)"/>
    <property type="match status" value="1"/>
</dbReference>
<dbReference type="EMBL" id="SNRY01004397">
    <property type="protein sequence ID" value="KAA6317817.1"/>
    <property type="molecule type" value="Genomic_DNA"/>
</dbReference>
<sequence length="391" mass="44386">MKTLLCIWVVLLSGTLFAQNNIETILISIENNNITLKALREEAEAKKFGNKVGIYLANPEIEYNYLWGSPDVIGNRTDVSIRQTFDIPTVTGMKSRIGNKQNSLVDLQYKTERTTILLQAKQLCIDLMYYDALKKEQIVRLQHAETVADGYGKKLEQGDTGITEYNKVQLNLLSARGELSHIEIEYNTALSELKRLNGGMELALEGCRYEDALFPVTFVDWYASAKLKSPVLEYVSLETEIRKDQVALNKVMGLPSFSAGYMSEKMLGEHFQGITFGISVPLWGNKNRVKQAKVAAKAAVTRQEDSWQRSYNHFRNLYERTNGLKDIADNYKKSLAVFTNTDLLKKALDAGEISVLEYVTEIGLYYGVVNKALEAERDYRKARAELEEWEL</sequence>
<protein>
    <recommendedName>
        <fullName evidence="2">Outer membrane efflux protein BepC</fullName>
    </recommendedName>
</protein>
<proteinExistence type="predicted"/>
<accession>A0A5J4Q870</accession>
<dbReference type="AlphaFoldDB" id="A0A5J4Q870"/>
<dbReference type="GO" id="GO:0015562">
    <property type="term" value="F:efflux transmembrane transporter activity"/>
    <property type="evidence" value="ECO:0007669"/>
    <property type="project" value="InterPro"/>
</dbReference>
<dbReference type="SUPFAM" id="SSF56954">
    <property type="entry name" value="Outer membrane efflux proteins (OEP)"/>
    <property type="match status" value="1"/>
</dbReference>
<evidence type="ECO:0000313" key="1">
    <source>
        <dbReference type="EMBL" id="KAA6317817.1"/>
    </source>
</evidence>
<gene>
    <name evidence="1" type="ORF">EZS27_032090</name>
</gene>
<reference evidence="1" key="1">
    <citation type="submission" date="2019-03" db="EMBL/GenBank/DDBJ databases">
        <title>Single cell metagenomics reveals metabolic interactions within the superorganism composed of flagellate Streblomastix strix and complex community of Bacteroidetes bacteria on its surface.</title>
        <authorList>
            <person name="Treitli S.C."/>
            <person name="Kolisko M."/>
            <person name="Husnik F."/>
            <person name="Keeling P."/>
            <person name="Hampl V."/>
        </authorList>
    </citation>
    <scope>NUCLEOTIDE SEQUENCE</scope>
    <source>
        <strain evidence="1">STM</strain>
    </source>
</reference>
<comment type="caution">
    <text evidence="1">The sequence shown here is derived from an EMBL/GenBank/DDBJ whole genome shotgun (WGS) entry which is preliminary data.</text>
</comment>
<evidence type="ECO:0008006" key="2">
    <source>
        <dbReference type="Google" id="ProtNLM"/>
    </source>
</evidence>
<organism evidence="1">
    <name type="scientific">termite gut metagenome</name>
    <dbReference type="NCBI Taxonomy" id="433724"/>
    <lineage>
        <taxon>unclassified sequences</taxon>
        <taxon>metagenomes</taxon>
        <taxon>organismal metagenomes</taxon>
    </lineage>
</organism>